<feature type="transmembrane region" description="Helical" evidence="1">
    <location>
        <begin position="65"/>
        <end position="93"/>
    </location>
</feature>
<keyword evidence="1" id="KW-0472">Membrane</keyword>
<keyword evidence="1" id="KW-1133">Transmembrane helix</keyword>
<feature type="transmembrane region" description="Helical" evidence="1">
    <location>
        <begin position="34"/>
        <end position="53"/>
    </location>
</feature>
<evidence type="ECO:0000313" key="3">
    <source>
        <dbReference type="Proteomes" id="UP000597762"/>
    </source>
</evidence>
<reference evidence="2" key="1">
    <citation type="submission" date="2021-01" db="EMBL/GenBank/DDBJ databases">
        <authorList>
            <person name="Li R."/>
            <person name="Bekaert M."/>
        </authorList>
    </citation>
    <scope>NUCLEOTIDE SEQUENCE</scope>
    <source>
        <strain evidence="2">Farmed</strain>
    </source>
</reference>
<keyword evidence="3" id="KW-1185">Reference proteome</keyword>
<organism evidence="2 3">
    <name type="scientific">Acanthosepion pharaonis</name>
    <name type="common">Pharaoh cuttlefish</name>
    <name type="synonym">Sepia pharaonis</name>
    <dbReference type="NCBI Taxonomy" id="158019"/>
    <lineage>
        <taxon>Eukaryota</taxon>
        <taxon>Metazoa</taxon>
        <taxon>Spiralia</taxon>
        <taxon>Lophotrochozoa</taxon>
        <taxon>Mollusca</taxon>
        <taxon>Cephalopoda</taxon>
        <taxon>Coleoidea</taxon>
        <taxon>Decapodiformes</taxon>
        <taxon>Sepiida</taxon>
        <taxon>Sepiina</taxon>
        <taxon>Sepiidae</taxon>
        <taxon>Acanthosepion</taxon>
    </lineage>
</organism>
<proteinExistence type="predicted"/>
<dbReference type="Proteomes" id="UP000597762">
    <property type="component" value="Unassembled WGS sequence"/>
</dbReference>
<protein>
    <submittedName>
        <fullName evidence="2">Uncharacterized protein</fullName>
    </submittedName>
</protein>
<comment type="caution">
    <text evidence="2">The sequence shown here is derived from an EMBL/GenBank/DDBJ whole genome shotgun (WGS) entry which is preliminary data.</text>
</comment>
<evidence type="ECO:0000313" key="2">
    <source>
        <dbReference type="EMBL" id="CAE1268596.1"/>
    </source>
</evidence>
<keyword evidence="1" id="KW-0812">Transmembrane</keyword>
<feature type="transmembrane region" description="Helical" evidence="1">
    <location>
        <begin position="12"/>
        <end position="28"/>
    </location>
</feature>
<gene>
    <name evidence="2" type="ORF">SPHA_36153</name>
</gene>
<accession>A0A812CB63</accession>
<evidence type="ECO:0000256" key="1">
    <source>
        <dbReference type="SAM" id="Phobius"/>
    </source>
</evidence>
<sequence>MSVSSHTITDAFNLLVPSILSIILYRHFCFFSCFLSSFITFSFIFFISILNFLSSFTSSYRHHSFLLLLNFFIIDYFPSAFAIITVAIITSFFRVLFSHITSFYRFSSHSQDLLTLFHLCNNHRIHPFIIWCFLNDIAIEVFILITGNKT</sequence>
<feature type="transmembrane region" description="Helical" evidence="1">
    <location>
        <begin position="128"/>
        <end position="147"/>
    </location>
</feature>
<dbReference type="EMBL" id="CAHIKZ030001577">
    <property type="protein sequence ID" value="CAE1268596.1"/>
    <property type="molecule type" value="Genomic_DNA"/>
</dbReference>
<name>A0A812CB63_ACAPH</name>
<dbReference type="AlphaFoldDB" id="A0A812CB63"/>